<evidence type="ECO:0000313" key="2">
    <source>
        <dbReference type="Ensembl" id="ENSBOBP00000013826.1"/>
    </source>
</evidence>
<dbReference type="AlphaFoldDB" id="A0A8C0F4G5"/>
<feature type="region of interest" description="Disordered" evidence="1">
    <location>
        <begin position="28"/>
        <end position="52"/>
    </location>
</feature>
<evidence type="ECO:0000256" key="1">
    <source>
        <dbReference type="SAM" id="MobiDB-lite"/>
    </source>
</evidence>
<sequence>QAKLSCITLQKMVHDIKKNESGIINKFKNPPVFQSHKTKPTITEHPYSSKKH</sequence>
<keyword evidence="3" id="KW-1185">Reference proteome</keyword>
<dbReference type="Proteomes" id="UP000694567">
    <property type="component" value="Unplaced"/>
</dbReference>
<organism evidence="2 3">
    <name type="scientific">Bubo bubo</name>
    <name type="common">Eurasian eagle-owl</name>
    <name type="synonym">Strix bubo</name>
    <dbReference type="NCBI Taxonomy" id="30461"/>
    <lineage>
        <taxon>Eukaryota</taxon>
        <taxon>Metazoa</taxon>
        <taxon>Chordata</taxon>
        <taxon>Craniata</taxon>
        <taxon>Vertebrata</taxon>
        <taxon>Euteleostomi</taxon>
        <taxon>Archelosauria</taxon>
        <taxon>Archosauria</taxon>
        <taxon>Dinosauria</taxon>
        <taxon>Saurischia</taxon>
        <taxon>Theropoda</taxon>
        <taxon>Coelurosauria</taxon>
        <taxon>Aves</taxon>
        <taxon>Neognathae</taxon>
        <taxon>Neoaves</taxon>
        <taxon>Telluraves</taxon>
        <taxon>Strigiformes</taxon>
        <taxon>Strigidae</taxon>
        <taxon>Bubo</taxon>
    </lineage>
</organism>
<accession>A0A8C0F4G5</accession>
<name>A0A8C0F4G5_BUBBB</name>
<reference evidence="2" key="1">
    <citation type="submission" date="2025-08" db="UniProtKB">
        <authorList>
            <consortium name="Ensembl"/>
        </authorList>
    </citation>
    <scope>IDENTIFICATION</scope>
</reference>
<proteinExistence type="predicted"/>
<protein>
    <submittedName>
        <fullName evidence="2">B cell linker</fullName>
    </submittedName>
</protein>
<evidence type="ECO:0000313" key="3">
    <source>
        <dbReference type="Proteomes" id="UP000694567"/>
    </source>
</evidence>
<reference evidence="2" key="2">
    <citation type="submission" date="2025-09" db="UniProtKB">
        <authorList>
            <consortium name="Ensembl"/>
        </authorList>
    </citation>
    <scope>IDENTIFICATION</scope>
</reference>
<dbReference type="Ensembl" id="ENSBOBT00000014153.1">
    <property type="protein sequence ID" value="ENSBOBP00000013826.1"/>
    <property type="gene ID" value="ENSBOBG00000008718.1"/>
</dbReference>